<evidence type="ECO:0000256" key="1">
    <source>
        <dbReference type="ARBA" id="ARBA00001966"/>
    </source>
</evidence>
<evidence type="ECO:0000256" key="6">
    <source>
        <dbReference type="ARBA" id="ARBA00023004"/>
    </source>
</evidence>
<reference evidence="11 12" key="1">
    <citation type="submission" date="2024-02" db="EMBL/GenBank/DDBJ databases">
        <title>Deinococcus xinjiangensis NBRC 107630.</title>
        <authorList>
            <person name="Ichikawa N."/>
            <person name="Katano-Makiyama Y."/>
            <person name="Hidaka K."/>
        </authorList>
    </citation>
    <scope>NUCLEOTIDE SEQUENCE [LARGE SCALE GENOMIC DNA]</scope>
    <source>
        <strain evidence="11 12">NBRC 107630</strain>
    </source>
</reference>
<dbReference type="PANTHER" id="PTHR47203">
    <property type="match status" value="1"/>
</dbReference>
<dbReference type="RefSeq" id="WP_353541981.1">
    <property type="nucleotide sequence ID" value="NZ_BAABRN010000016.1"/>
</dbReference>
<keyword evidence="8" id="KW-0234">DNA repair</keyword>
<keyword evidence="12" id="KW-1185">Reference proteome</keyword>
<keyword evidence="6" id="KW-0408">Iron</keyword>
<evidence type="ECO:0000259" key="10">
    <source>
        <dbReference type="SMART" id="SM00478"/>
    </source>
</evidence>
<evidence type="ECO:0000313" key="11">
    <source>
        <dbReference type="EMBL" id="GAA5502014.1"/>
    </source>
</evidence>
<dbReference type="Gene3D" id="1.10.1670.10">
    <property type="entry name" value="Helix-hairpin-Helix base-excision DNA repair enzymes (C-terminal)"/>
    <property type="match status" value="1"/>
</dbReference>
<evidence type="ECO:0000256" key="9">
    <source>
        <dbReference type="ARBA" id="ARBA00023295"/>
    </source>
</evidence>
<dbReference type="PIRSF" id="PIRSF001435">
    <property type="entry name" value="Nth"/>
    <property type="match status" value="1"/>
</dbReference>
<comment type="similarity">
    <text evidence="2">Belongs to the Nth/MutY family.</text>
</comment>
<dbReference type="Gene3D" id="1.10.340.30">
    <property type="entry name" value="Hypothetical protein, domain 2"/>
    <property type="match status" value="1"/>
</dbReference>
<comment type="caution">
    <text evidence="11">The sequence shown here is derived from an EMBL/GenBank/DDBJ whole genome shotgun (WGS) entry which is preliminary data.</text>
</comment>
<keyword evidence="9" id="KW-0326">Glycosidase</keyword>
<dbReference type="InterPro" id="IPR004035">
    <property type="entry name" value="Endouclease-III_FeS-bd_BS"/>
</dbReference>
<dbReference type="SMART" id="SM00525">
    <property type="entry name" value="FES"/>
    <property type="match status" value="1"/>
</dbReference>
<dbReference type="InterPro" id="IPR003651">
    <property type="entry name" value="Endonuclease3_FeS-loop_motif"/>
</dbReference>
<dbReference type="InterPro" id="IPR003265">
    <property type="entry name" value="HhH-GPD_domain"/>
</dbReference>
<dbReference type="CDD" id="cd00056">
    <property type="entry name" value="ENDO3c"/>
    <property type="match status" value="1"/>
</dbReference>
<keyword evidence="5" id="KW-0378">Hydrolase</keyword>
<evidence type="ECO:0000256" key="7">
    <source>
        <dbReference type="ARBA" id="ARBA00023014"/>
    </source>
</evidence>
<evidence type="ECO:0000256" key="4">
    <source>
        <dbReference type="ARBA" id="ARBA00022763"/>
    </source>
</evidence>
<organism evidence="11 12">
    <name type="scientific">Deinococcus xinjiangensis</name>
    <dbReference type="NCBI Taxonomy" id="457454"/>
    <lineage>
        <taxon>Bacteria</taxon>
        <taxon>Thermotogati</taxon>
        <taxon>Deinococcota</taxon>
        <taxon>Deinococci</taxon>
        <taxon>Deinococcales</taxon>
        <taxon>Deinococcaceae</taxon>
        <taxon>Deinococcus</taxon>
    </lineage>
</organism>
<keyword evidence="3" id="KW-0479">Metal-binding</keyword>
<evidence type="ECO:0000313" key="12">
    <source>
        <dbReference type="Proteomes" id="UP001458946"/>
    </source>
</evidence>
<dbReference type="InterPro" id="IPR011257">
    <property type="entry name" value="DNA_glycosylase"/>
</dbReference>
<dbReference type="InterPro" id="IPR023170">
    <property type="entry name" value="HhH_base_excis_C"/>
</dbReference>
<gene>
    <name evidence="11" type="primary">nth_2</name>
    <name evidence="11" type="ORF">Dxin01_01753</name>
</gene>
<dbReference type="Proteomes" id="UP001458946">
    <property type="component" value="Unassembled WGS sequence"/>
</dbReference>
<evidence type="ECO:0000256" key="8">
    <source>
        <dbReference type="ARBA" id="ARBA00023204"/>
    </source>
</evidence>
<dbReference type="GO" id="GO:0004519">
    <property type="term" value="F:endonuclease activity"/>
    <property type="evidence" value="ECO:0007669"/>
    <property type="project" value="UniProtKB-KW"/>
</dbReference>
<evidence type="ECO:0000256" key="3">
    <source>
        <dbReference type="ARBA" id="ARBA00022723"/>
    </source>
</evidence>
<comment type="cofactor">
    <cofactor evidence="1">
        <name>[4Fe-4S] cluster</name>
        <dbReference type="ChEBI" id="CHEBI:49883"/>
    </cofactor>
</comment>
<dbReference type="PROSITE" id="PS00764">
    <property type="entry name" value="ENDONUCLEASE_III_1"/>
    <property type="match status" value="1"/>
</dbReference>
<evidence type="ECO:0000256" key="5">
    <source>
        <dbReference type="ARBA" id="ARBA00022801"/>
    </source>
</evidence>
<protein>
    <submittedName>
        <fullName evidence="11">Endonuclease III</fullName>
    </submittedName>
</protein>
<dbReference type="SUPFAM" id="SSF48150">
    <property type="entry name" value="DNA-glycosylase"/>
    <property type="match status" value="1"/>
</dbReference>
<evidence type="ECO:0000256" key="2">
    <source>
        <dbReference type="ARBA" id="ARBA00008343"/>
    </source>
</evidence>
<keyword evidence="11" id="KW-0540">Nuclease</keyword>
<dbReference type="EMBL" id="BAABRN010000016">
    <property type="protein sequence ID" value="GAA5502014.1"/>
    <property type="molecule type" value="Genomic_DNA"/>
</dbReference>
<proteinExistence type="inferred from homology"/>
<keyword evidence="11" id="KW-0255">Endonuclease</keyword>
<dbReference type="PANTHER" id="PTHR47203:SF1">
    <property type="entry name" value="HYPOTHETICAL BASE EXCISION DNA REPAIR PROTEIN (EUROFUNG)"/>
    <property type="match status" value="1"/>
</dbReference>
<keyword evidence="7" id="KW-0411">Iron-sulfur</keyword>
<sequence length="238" mass="26858">MPVRSSLTEPYPPPDFLPDLLARLRERYLPTLPPPRRFPEPLDGVVRVLLAQQNTRRVAQKQWDSLRAMYPQWEAALLDGSDGIEATLKAAGGGLTRTKANYIYGVLEALETTYGRLSLRFLHDLNDAEVRGVLESLAGVGQKTASLVMLFDLLRPALPVDSNIERWSKRLELVPTHWHAGKVENWFDQAVPRDWETRYALHIAGVHHGHETCKSQRPLCAECILQEFCPSAAIFLAE</sequence>
<dbReference type="SMART" id="SM00478">
    <property type="entry name" value="ENDO3c"/>
    <property type="match status" value="1"/>
</dbReference>
<feature type="domain" description="HhH-GPD" evidence="10">
    <location>
        <begin position="50"/>
        <end position="205"/>
    </location>
</feature>
<keyword evidence="4" id="KW-0227">DNA damage</keyword>
<name>A0ABP9V9Q7_9DEIO</name>
<accession>A0ABP9V9Q7</accession>